<reference evidence="2" key="1">
    <citation type="submission" date="2020-07" db="EMBL/GenBank/DDBJ databases">
        <authorList>
            <person name="Nieuwenhuis M."/>
            <person name="Van De Peppel L.J.J."/>
        </authorList>
    </citation>
    <scope>NUCLEOTIDE SEQUENCE</scope>
    <source>
        <strain evidence="2">AP01</strain>
        <tissue evidence="2">Mycelium</tissue>
    </source>
</reference>
<keyword evidence="3" id="KW-1185">Reference proteome</keyword>
<dbReference type="Proteomes" id="UP000775547">
    <property type="component" value="Unassembled WGS sequence"/>
</dbReference>
<protein>
    <submittedName>
        <fullName evidence="2">Uncharacterized protein</fullName>
    </submittedName>
</protein>
<name>A0A9P7G118_9AGAR</name>
<reference evidence="2" key="2">
    <citation type="submission" date="2021-10" db="EMBL/GenBank/DDBJ databases">
        <title>Phylogenomics reveals ancestral predisposition of the termite-cultivated fungus Termitomyces towards a domesticated lifestyle.</title>
        <authorList>
            <person name="Auxier B."/>
            <person name="Grum-Grzhimaylo A."/>
            <person name="Cardenas M.E."/>
            <person name="Lodge J.D."/>
            <person name="Laessoe T."/>
            <person name="Pedersen O."/>
            <person name="Smith M.E."/>
            <person name="Kuyper T.W."/>
            <person name="Franco-Molano E.A."/>
            <person name="Baroni T.J."/>
            <person name="Aanen D.K."/>
        </authorList>
    </citation>
    <scope>NUCLEOTIDE SEQUENCE</scope>
    <source>
        <strain evidence="2">AP01</strain>
        <tissue evidence="2">Mycelium</tissue>
    </source>
</reference>
<organism evidence="2 3">
    <name type="scientific">Asterophora parasitica</name>
    <dbReference type="NCBI Taxonomy" id="117018"/>
    <lineage>
        <taxon>Eukaryota</taxon>
        <taxon>Fungi</taxon>
        <taxon>Dikarya</taxon>
        <taxon>Basidiomycota</taxon>
        <taxon>Agaricomycotina</taxon>
        <taxon>Agaricomycetes</taxon>
        <taxon>Agaricomycetidae</taxon>
        <taxon>Agaricales</taxon>
        <taxon>Tricholomatineae</taxon>
        <taxon>Lyophyllaceae</taxon>
        <taxon>Asterophora</taxon>
    </lineage>
</organism>
<accession>A0A9P7G118</accession>
<sequence length="104" mass="11383">MFSHFSVSVALFARFLAPIKLSEGEVPSAFTINDISTTSRTARVMSVVDPALKANQLASQHGVDLSKLPKILNMSADSITDNVHAINSNCQPPARIRARNFHYE</sequence>
<keyword evidence="1" id="KW-0732">Signal</keyword>
<feature type="signal peptide" evidence="1">
    <location>
        <begin position="1"/>
        <end position="24"/>
    </location>
</feature>
<dbReference type="EMBL" id="JABCKV010000234">
    <property type="protein sequence ID" value="KAG5641919.1"/>
    <property type="molecule type" value="Genomic_DNA"/>
</dbReference>
<evidence type="ECO:0000313" key="3">
    <source>
        <dbReference type="Proteomes" id="UP000775547"/>
    </source>
</evidence>
<dbReference type="AlphaFoldDB" id="A0A9P7G118"/>
<evidence type="ECO:0000313" key="2">
    <source>
        <dbReference type="EMBL" id="KAG5641919.1"/>
    </source>
</evidence>
<evidence type="ECO:0000256" key="1">
    <source>
        <dbReference type="SAM" id="SignalP"/>
    </source>
</evidence>
<comment type="caution">
    <text evidence="2">The sequence shown here is derived from an EMBL/GenBank/DDBJ whole genome shotgun (WGS) entry which is preliminary data.</text>
</comment>
<feature type="chain" id="PRO_5040335156" evidence="1">
    <location>
        <begin position="25"/>
        <end position="104"/>
    </location>
</feature>
<gene>
    <name evidence="2" type="ORF">DXG03_003965</name>
</gene>
<proteinExistence type="predicted"/>